<protein>
    <recommendedName>
        <fullName evidence="3">Nucleotidyltransferase family protein</fullName>
    </recommendedName>
</protein>
<gene>
    <name evidence="1" type="ORF">LPAF129_06680</name>
</gene>
<evidence type="ECO:0000313" key="2">
    <source>
        <dbReference type="Proteomes" id="UP001055149"/>
    </source>
</evidence>
<evidence type="ECO:0008006" key="3">
    <source>
        <dbReference type="Google" id="ProtNLM"/>
    </source>
</evidence>
<reference evidence="1" key="1">
    <citation type="journal article" date="2022" name="Int. J. Syst. Evol. Microbiol.">
        <title>A novel species of lactic acid bacteria, Ligilactobacillus pabuli sp. nov., isolated from alfalfa silage.</title>
        <authorList>
            <person name="Tohno M."/>
            <person name="Tanizawa Y."/>
            <person name="Sawada H."/>
            <person name="Sakamoto M."/>
            <person name="Ohkuma M."/>
            <person name="Kobayashi H."/>
        </authorList>
    </citation>
    <scope>NUCLEOTIDE SEQUENCE</scope>
    <source>
        <strain evidence="1">AF129</strain>
    </source>
</reference>
<sequence>MYNSKLQTLLQQKPEIAHIFKILRHHHLPQATLCAGTIRSLVWNAQTNRHVPLMLSELDVYYRDPSESYEDFQVTQATFKQAESQYLWNLQNIALPPRHGSELHFHSTMEETLADFPETCTSVGVQCLADGTYEIIAPHGLDDLFELKIRPTANYLPGSPLHTRFEQRVKNKRWLTEWPDLQIIEE</sequence>
<dbReference type="Pfam" id="PF06042">
    <property type="entry name" value="NTP_transf_6"/>
    <property type="match status" value="1"/>
</dbReference>
<dbReference type="InterPro" id="IPR009267">
    <property type="entry name" value="NTP_transf_6"/>
</dbReference>
<dbReference type="Proteomes" id="UP001055149">
    <property type="component" value="Unassembled WGS sequence"/>
</dbReference>
<organism evidence="1 2">
    <name type="scientific">Ligilactobacillus pabuli</name>
    <dbReference type="NCBI Taxonomy" id="2886039"/>
    <lineage>
        <taxon>Bacteria</taxon>
        <taxon>Bacillati</taxon>
        <taxon>Bacillota</taxon>
        <taxon>Bacilli</taxon>
        <taxon>Lactobacillales</taxon>
        <taxon>Lactobacillaceae</taxon>
        <taxon>Ligilactobacillus</taxon>
    </lineage>
</organism>
<name>A0ABQ5JGK7_9LACO</name>
<accession>A0ABQ5JGK7</accession>
<proteinExistence type="predicted"/>
<dbReference type="EMBL" id="BQXH01000004">
    <property type="protein sequence ID" value="GKS80983.1"/>
    <property type="molecule type" value="Genomic_DNA"/>
</dbReference>
<keyword evidence="2" id="KW-1185">Reference proteome</keyword>
<dbReference type="PANTHER" id="PTHR39166:SF1">
    <property type="entry name" value="BLL1166 PROTEIN"/>
    <property type="match status" value="1"/>
</dbReference>
<dbReference type="PANTHER" id="PTHR39166">
    <property type="entry name" value="BLL1166 PROTEIN"/>
    <property type="match status" value="1"/>
</dbReference>
<evidence type="ECO:0000313" key="1">
    <source>
        <dbReference type="EMBL" id="GKS80983.1"/>
    </source>
</evidence>
<dbReference type="RefSeq" id="WP_244054750.1">
    <property type="nucleotide sequence ID" value="NZ_BQXH01000004.1"/>
</dbReference>
<comment type="caution">
    <text evidence="1">The sequence shown here is derived from an EMBL/GenBank/DDBJ whole genome shotgun (WGS) entry which is preliminary data.</text>
</comment>